<proteinExistence type="predicted"/>
<gene>
    <name evidence="1" type="ORF">CH378_12295</name>
</gene>
<evidence type="ECO:0000313" key="1">
    <source>
        <dbReference type="EMBL" id="PJZ29468.1"/>
    </source>
</evidence>
<sequence length="171" mass="19428">MNMQKTFSYLKSSFIPKSDGDSTNTFGYEQNQGTVDELLTDLESGHSIIPAKFENGQTHRKAENFKSANFILLDIDETLSIDEAKKIFANQAIALIPTRNHQKEKKTSNGRLKPKADRFRILLALPIPVTRSLHRAILSACSDLYFHDKQCKDSARFYFTVENGQSIRDVQ</sequence>
<organism evidence="1 2">
    <name type="scientific">Leptospira kmetyi</name>
    <dbReference type="NCBI Taxonomy" id="408139"/>
    <lineage>
        <taxon>Bacteria</taxon>
        <taxon>Pseudomonadati</taxon>
        <taxon>Spirochaetota</taxon>
        <taxon>Spirochaetia</taxon>
        <taxon>Leptospirales</taxon>
        <taxon>Leptospiraceae</taxon>
        <taxon>Leptospira</taxon>
    </lineage>
</organism>
<evidence type="ECO:0000313" key="2">
    <source>
        <dbReference type="Proteomes" id="UP000231919"/>
    </source>
</evidence>
<dbReference type="EMBL" id="NPDP01000021">
    <property type="protein sequence ID" value="PJZ29468.1"/>
    <property type="molecule type" value="Genomic_DNA"/>
</dbReference>
<reference evidence="1 2" key="1">
    <citation type="submission" date="2017-07" db="EMBL/GenBank/DDBJ databases">
        <title>Leptospira spp. isolated from tropical soils.</title>
        <authorList>
            <person name="Thibeaux R."/>
            <person name="Iraola G."/>
            <person name="Ferres I."/>
            <person name="Bierque E."/>
            <person name="Girault D."/>
            <person name="Soupe-Gilbert M.-E."/>
            <person name="Picardeau M."/>
            <person name="Goarant C."/>
        </authorList>
    </citation>
    <scope>NUCLEOTIDE SEQUENCE [LARGE SCALE GENOMIC DNA]</scope>
    <source>
        <strain evidence="1 2">JW2-C-B1</strain>
    </source>
</reference>
<protein>
    <recommendedName>
        <fullName evidence="3">Virulence-protein E N-terminal domain-containing protein</fullName>
    </recommendedName>
</protein>
<evidence type="ECO:0008006" key="3">
    <source>
        <dbReference type="Google" id="ProtNLM"/>
    </source>
</evidence>
<dbReference type="Proteomes" id="UP000231919">
    <property type="component" value="Unassembled WGS sequence"/>
</dbReference>
<keyword evidence="2" id="KW-1185">Reference proteome</keyword>
<accession>A0ABX4NA61</accession>
<name>A0ABX4NA61_9LEPT</name>
<comment type="caution">
    <text evidence="1">The sequence shown here is derived from an EMBL/GenBank/DDBJ whole genome shotgun (WGS) entry which is preliminary data.</text>
</comment>